<protein>
    <submittedName>
        <fullName evidence="1">Uncharacterized protein</fullName>
    </submittedName>
</protein>
<accession>A0ACB7ZT87</accession>
<dbReference type="EMBL" id="MU268694">
    <property type="protein sequence ID" value="KAH7903918.1"/>
    <property type="molecule type" value="Genomic_DNA"/>
</dbReference>
<name>A0ACB7ZT87_9AGAM</name>
<reference evidence="1" key="1">
    <citation type="journal article" date="2021" name="New Phytol.">
        <title>Evolutionary innovations through gain and loss of genes in the ectomycorrhizal Boletales.</title>
        <authorList>
            <person name="Wu G."/>
            <person name="Miyauchi S."/>
            <person name="Morin E."/>
            <person name="Kuo A."/>
            <person name="Drula E."/>
            <person name="Varga T."/>
            <person name="Kohler A."/>
            <person name="Feng B."/>
            <person name="Cao Y."/>
            <person name="Lipzen A."/>
            <person name="Daum C."/>
            <person name="Hundley H."/>
            <person name="Pangilinan J."/>
            <person name="Johnson J."/>
            <person name="Barry K."/>
            <person name="LaButti K."/>
            <person name="Ng V."/>
            <person name="Ahrendt S."/>
            <person name="Min B."/>
            <person name="Choi I.G."/>
            <person name="Park H."/>
            <person name="Plett J.M."/>
            <person name="Magnuson J."/>
            <person name="Spatafora J.W."/>
            <person name="Nagy L.G."/>
            <person name="Henrissat B."/>
            <person name="Grigoriev I.V."/>
            <person name="Yang Z.L."/>
            <person name="Xu J."/>
            <person name="Martin F.M."/>
        </authorList>
    </citation>
    <scope>NUCLEOTIDE SEQUENCE</scope>
    <source>
        <strain evidence="1">ATCC 28755</strain>
    </source>
</reference>
<sequence length="246" mass="26493">MSRQGMMKGRDWNYRHQPSEREIGNLRLRRVGDRNVWMVCAQPVVDLYSEPAGGLFSGVGGLYSAPADDLYMGPVDLAACESDWMCCNCVCFMDDGGGAEDSARSFPLGSPQLEAEPEPAWCSAGIEGRRRNRVRIPNSMATVRSSEKCGSASASSVEDPHQEIVSIRSSCVHLPTGCKPIVVPIPTGTSAPFGLPCVPLLLGFEMLRIEVDADVAVEVAESCREMGGLRPFADLETRKGNGVNPG</sequence>
<evidence type="ECO:0000313" key="1">
    <source>
        <dbReference type="EMBL" id="KAH7903918.1"/>
    </source>
</evidence>
<comment type="caution">
    <text evidence="1">The sequence shown here is derived from an EMBL/GenBank/DDBJ whole genome shotgun (WGS) entry which is preliminary data.</text>
</comment>
<keyword evidence="2" id="KW-1185">Reference proteome</keyword>
<proteinExistence type="predicted"/>
<dbReference type="Proteomes" id="UP000790377">
    <property type="component" value="Unassembled WGS sequence"/>
</dbReference>
<organism evidence="1 2">
    <name type="scientific">Hygrophoropsis aurantiaca</name>
    <dbReference type="NCBI Taxonomy" id="72124"/>
    <lineage>
        <taxon>Eukaryota</taxon>
        <taxon>Fungi</taxon>
        <taxon>Dikarya</taxon>
        <taxon>Basidiomycota</taxon>
        <taxon>Agaricomycotina</taxon>
        <taxon>Agaricomycetes</taxon>
        <taxon>Agaricomycetidae</taxon>
        <taxon>Boletales</taxon>
        <taxon>Coniophorineae</taxon>
        <taxon>Hygrophoropsidaceae</taxon>
        <taxon>Hygrophoropsis</taxon>
    </lineage>
</organism>
<evidence type="ECO:0000313" key="2">
    <source>
        <dbReference type="Proteomes" id="UP000790377"/>
    </source>
</evidence>
<gene>
    <name evidence="1" type="ORF">BJ138DRAFT_1107266</name>
</gene>